<sequence length="70" mass="7566">MAFIRTFKPLAANRNRNGDNGSPCRKPLSKGNSPVGLLLTKTEAEVVHTHSFIDFLSKVGNDILPITAST</sequence>
<name>A0A2K3NUG7_TRIPR</name>
<evidence type="ECO:0000313" key="2">
    <source>
        <dbReference type="EMBL" id="PNY06661.1"/>
    </source>
</evidence>
<reference evidence="2 3" key="1">
    <citation type="journal article" date="2014" name="Am. J. Bot.">
        <title>Genome assembly and annotation for red clover (Trifolium pratense; Fabaceae).</title>
        <authorList>
            <person name="Istvanek J."/>
            <person name="Jaros M."/>
            <person name="Krenek A."/>
            <person name="Repkova J."/>
        </authorList>
    </citation>
    <scope>NUCLEOTIDE SEQUENCE [LARGE SCALE GENOMIC DNA]</scope>
    <source>
        <strain evidence="3">cv. Tatra</strain>
        <tissue evidence="2">Young leaves</tissue>
    </source>
</reference>
<dbReference type="AlphaFoldDB" id="A0A2K3NUG7"/>
<protein>
    <submittedName>
        <fullName evidence="2">Uncharacterized protein</fullName>
    </submittedName>
</protein>
<evidence type="ECO:0000313" key="3">
    <source>
        <dbReference type="Proteomes" id="UP000236291"/>
    </source>
</evidence>
<gene>
    <name evidence="2" type="ORF">L195_g003136</name>
</gene>
<accession>A0A2K3NUG7</accession>
<dbReference type="EMBL" id="ASHM01001433">
    <property type="protein sequence ID" value="PNY06661.1"/>
    <property type="molecule type" value="Genomic_DNA"/>
</dbReference>
<comment type="caution">
    <text evidence="2">The sequence shown here is derived from an EMBL/GenBank/DDBJ whole genome shotgun (WGS) entry which is preliminary data.</text>
</comment>
<organism evidence="2 3">
    <name type="scientific">Trifolium pratense</name>
    <name type="common">Red clover</name>
    <dbReference type="NCBI Taxonomy" id="57577"/>
    <lineage>
        <taxon>Eukaryota</taxon>
        <taxon>Viridiplantae</taxon>
        <taxon>Streptophyta</taxon>
        <taxon>Embryophyta</taxon>
        <taxon>Tracheophyta</taxon>
        <taxon>Spermatophyta</taxon>
        <taxon>Magnoliopsida</taxon>
        <taxon>eudicotyledons</taxon>
        <taxon>Gunneridae</taxon>
        <taxon>Pentapetalae</taxon>
        <taxon>rosids</taxon>
        <taxon>fabids</taxon>
        <taxon>Fabales</taxon>
        <taxon>Fabaceae</taxon>
        <taxon>Papilionoideae</taxon>
        <taxon>50 kb inversion clade</taxon>
        <taxon>NPAAA clade</taxon>
        <taxon>Hologalegina</taxon>
        <taxon>IRL clade</taxon>
        <taxon>Trifolieae</taxon>
        <taxon>Trifolium</taxon>
    </lineage>
</organism>
<dbReference type="Proteomes" id="UP000236291">
    <property type="component" value="Unassembled WGS sequence"/>
</dbReference>
<feature type="region of interest" description="Disordered" evidence="1">
    <location>
        <begin position="12"/>
        <end position="32"/>
    </location>
</feature>
<evidence type="ECO:0000256" key="1">
    <source>
        <dbReference type="SAM" id="MobiDB-lite"/>
    </source>
</evidence>
<proteinExistence type="predicted"/>
<reference evidence="2 3" key="2">
    <citation type="journal article" date="2017" name="Front. Plant Sci.">
        <title>Gene Classification and Mining of Molecular Markers Useful in Red Clover (Trifolium pratense) Breeding.</title>
        <authorList>
            <person name="Istvanek J."/>
            <person name="Dluhosova J."/>
            <person name="Dluhos P."/>
            <person name="Patkova L."/>
            <person name="Nedelnik J."/>
            <person name="Repkova J."/>
        </authorList>
    </citation>
    <scope>NUCLEOTIDE SEQUENCE [LARGE SCALE GENOMIC DNA]</scope>
    <source>
        <strain evidence="3">cv. Tatra</strain>
        <tissue evidence="2">Young leaves</tissue>
    </source>
</reference>